<gene>
    <name evidence="1" type="ORF">TWF694_000205</name>
</gene>
<dbReference type="AlphaFoldDB" id="A0AAV9XMW6"/>
<dbReference type="Proteomes" id="UP001365542">
    <property type="component" value="Unassembled WGS sequence"/>
</dbReference>
<evidence type="ECO:0000313" key="2">
    <source>
        <dbReference type="Proteomes" id="UP001365542"/>
    </source>
</evidence>
<comment type="caution">
    <text evidence="1">The sequence shown here is derived from an EMBL/GenBank/DDBJ whole genome shotgun (WGS) entry which is preliminary data.</text>
</comment>
<evidence type="ECO:0000313" key="1">
    <source>
        <dbReference type="EMBL" id="KAK6543459.1"/>
    </source>
</evidence>
<proteinExistence type="predicted"/>
<dbReference type="EMBL" id="JAVHJO010000001">
    <property type="protein sequence ID" value="KAK6543459.1"/>
    <property type="molecule type" value="Genomic_DNA"/>
</dbReference>
<organism evidence="1 2">
    <name type="scientific">Orbilia ellipsospora</name>
    <dbReference type="NCBI Taxonomy" id="2528407"/>
    <lineage>
        <taxon>Eukaryota</taxon>
        <taxon>Fungi</taxon>
        <taxon>Dikarya</taxon>
        <taxon>Ascomycota</taxon>
        <taxon>Pezizomycotina</taxon>
        <taxon>Orbiliomycetes</taxon>
        <taxon>Orbiliales</taxon>
        <taxon>Orbiliaceae</taxon>
        <taxon>Orbilia</taxon>
    </lineage>
</organism>
<keyword evidence="2" id="KW-1185">Reference proteome</keyword>
<reference evidence="1 2" key="1">
    <citation type="submission" date="2019-10" db="EMBL/GenBank/DDBJ databases">
        <authorList>
            <person name="Palmer J.M."/>
        </authorList>
    </citation>
    <scope>NUCLEOTIDE SEQUENCE [LARGE SCALE GENOMIC DNA]</scope>
    <source>
        <strain evidence="1 2">TWF694</strain>
    </source>
</reference>
<sequence>MVLAFDLIDAKMEARYPLPTDRQRAATCVYYQRVGKTGKSQLTSQDFDVRTRISFPPSRRIVTTFKSNPSLRRLLVDIAASFEAEVVALSHISYKIDATLQTPPPLGSHVEPTDEEPSFYHAERFTSA</sequence>
<accession>A0AAV9XMW6</accession>
<protein>
    <submittedName>
        <fullName evidence="1">Uncharacterized protein</fullName>
    </submittedName>
</protein>
<name>A0AAV9XMW6_9PEZI</name>